<dbReference type="PROSITE" id="PS51352">
    <property type="entry name" value="THIOREDOXIN_2"/>
    <property type="match status" value="1"/>
</dbReference>
<name>E1Z5Z9_CHLVA</name>
<dbReference type="PANTHER" id="PTHR43601">
    <property type="entry name" value="THIOREDOXIN, MITOCHONDRIAL"/>
    <property type="match status" value="1"/>
</dbReference>
<dbReference type="PANTHER" id="PTHR43601:SF32">
    <property type="entry name" value="THIOREDOXIN-LIKE 2-2, CHLOROPLASTIC"/>
    <property type="match status" value="1"/>
</dbReference>
<keyword evidence="4" id="KW-1185">Reference proteome</keyword>
<proteinExistence type="inferred from homology"/>
<feature type="domain" description="Thioredoxin" evidence="2">
    <location>
        <begin position="67"/>
        <end position="202"/>
    </location>
</feature>
<dbReference type="CDD" id="cd02947">
    <property type="entry name" value="TRX_family"/>
    <property type="match status" value="1"/>
</dbReference>
<dbReference type="AlphaFoldDB" id="E1Z5Z9"/>
<dbReference type="InParanoid" id="E1Z5Z9"/>
<dbReference type="KEGG" id="cvr:CHLNCDRAFT_140696"/>
<sequence>MVQLANPRASAAVGRGARGSCLAATFGRSEAATAPALEQGLAESSNIVSVPNGMDLALSEGQRRKLELQAQAAAALAAENSWWQDTADSPPNLVTAHTPADYKRLIVEAPPSQLVVVDYLKPSCMGCRRIFPKLKQLAASNPDALFIKVNVESEEMRELGQGMQVTHLPWFHLFRGGDLVASLTANLATVSQLRAEIATNKPCCDPGCSVY</sequence>
<protein>
    <recommendedName>
        <fullName evidence="2">Thioredoxin domain-containing protein</fullName>
    </recommendedName>
</protein>
<gene>
    <name evidence="3" type="ORF">CHLNCDRAFT_140696</name>
</gene>
<dbReference type="Gene3D" id="3.40.30.10">
    <property type="entry name" value="Glutaredoxin"/>
    <property type="match status" value="1"/>
</dbReference>
<evidence type="ECO:0000256" key="1">
    <source>
        <dbReference type="ARBA" id="ARBA00008987"/>
    </source>
</evidence>
<evidence type="ECO:0000313" key="3">
    <source>
        <dbReference type="EMBL" id="EFN58844.1"/>
    </source>
</evidence>
<reference evidence="3 4" key="1">
    <citation type="journal article" date="2010" name="Plant Cell">
        <title>The Chlorella variabilis NC64A genome reveals adaptation to photosymbiosis, coevolution with viruses, and cryptic sex.</title>
        <authorList>
            <person name="Blanc G."/>
            <person name="Duncan G."/>
            <person name="Agarkova I."/>
            <person name="Borodovsky M."/>
            <person name="Gurnon J."/>
            <person name="Kuo A."/>
            <person name="Lindquist E."/>
            <person name="Lucas S."/>
            <person name="Pangilinan J."/>
            <person name="Polle J."/>
            <person name="Salamov A."/>
            <person name="Terry A."/>
            <person name="Yamada T."/>
            <person name="Dunigan D.D."/>
            <person name="Grigoriev I.V."/>
            <person name="Claverie J.M."/>
            <person name="Van Etten J.L."/>
        </authorList>
    </citation>
    <scope>NUCLEOTIDE SEQUENCE [LARGE SCALE GENOMIC DNA]</scope>
    <source>
        <strain evidence="3 4">NC64A</strain>
    </source>
</reference>
<dbReference type="InterPro" id="IPR036249">
    <property type="entry name" value="Thioredoxin-like_sf"/>
</dbReference>
<dbReference type="GO" id="GO:0045454">
    <property type="term" value="P:cell redox homeostasis"/>
    <property type="evidence" value="ECO:0007669"/>
    <property type="project" value="TreeGrafter"/>
</dbReference>
<dbReference type="InterPro" id="IPR013766">
    <property type="entry name" value="Thioredoxin_domain"/>
</dbReference>
<dbReference type="STRING" id="554065.E1Z5Z9"/>
<accession>E1Z5Z9</accession>
<dbReference type="RefSeq" id="XP_005850946.1">
    <property type="nucleotide sequence ID" value="XM_005850884.1"/>
</dbReference>
<dbReference type="GeneID" id="17358065"/>
<dbReference type="Pfam" id="PF00085">
    <property type="entry name" value="Thioredoxin"/>
    <property type="match status" value="1"/>
</dbReference>
<organism evidence="4">
    <name type="scientific">Chlorella variabilis</name>
    <name type="common">Green alga</name>
    <dbReference type="NCBI Taxonomy" id="554065"/>
    <lineage>
        <taxon>Eukaryota</taxon>
        <taxon>Viridiplantae</taxon>
        <taxon>Chlorophyta</taxon>
        <taxon>core chlorophytes</taxon>
        <taxon>Trebouxiophyceae</taxon>
        <taxon>Chlorellales</taxon>
        <taxon>Chlorellaceae</taxon>
        <taxon>Chlorella clade</taxon>
        <taxon>Chlorella</taxon>
    </lineage>
</organism>
<dbReference type="Proteomes" id="UP000008141">
    <property type="component" value="Unassembled WGS sequence"/>
</dbReference>
<dbReference type="eggNOG" id="KOG0907">
    <property type="taxonomic scope" value="Eukaryota"/>
</dbReference>
<comment type="similarity">
    <text evidence="1">Belongs to the thioredoxin family.</text>
</comment>
<dbReference type="OrthoDB" id="2121326at2759"/>
<dbReference type="SUPFAM" id="SSF52833">
    <property type="entry name" value="Thioredoxin-like"/>
    <property type="match status" value="1"/>
</dbReference>
<evidence type="ECO:0000259" key="2">
    <source>
        <dbReference type="PROSITE" id="PS51352"/>
    </source>
</evidence>
<dbReference type="OMA" id="NRNFLEM"/>
<evidence type="ECO:0000313" key="4">
    <source>
        <dbReference type="Proteomes" id="UP000008141"/>
    </source>
</evidence>
<dbReference type="EMBL" id="GL433837">
    <property type="protein sequence ID" value="EFN58844.1"/>
    <property type="molecule type" value="Genomic_DNA"/>
</dbReference>